<sequence>MPKAPENLILLGRLLFQAFPAVNRELMRWRHLAASSPEPELKQQALASLTFKKFHCQGGSVYATWPPRYRQQILQAIVALQTISDYLDNLCDRAGVLDEKAFRQLHLAFTDALRPGRAEHDYYASYPYRQDGGYLQALVRACRQALMVLPGYKIVQEEILYLAVLYCRLQATKHIDITRRQERLQSWLEPLLGQIPAPIYWWELAAATGSTLGIFALIAVAAREELTAPEVTRLKKAYFPWIGGLHILLDYFIDQQEDREGGDLNFCAFYCDEEEAARRLQFFLEQSLEKAQDLPDPAFHLMVVRGLPALYLSDAKVAGQKQASTREAVLRAAGSFSQNLYLLCKTLRRVGVI</sequence>
<dbReference type="InterPro" id="IPR019712">
    <property type="entry name" value="YtpB-like"/>
</dbReference>
<dbReference type="Proteomes" id="UP000075670">
    <property type="component" value="Unassembled WGS sequence"/>
</dbReference>
<proteinExistence type="predicted"/>
<dbReference type="Pfam" id="PF10776">
    <property type="entry name" value="DUF2600"/>
    <property type="match status" value="1"/>
</dbReference>
<dbReference type="PATRIC" id="fig|1122241.3.peg.2456"/>
<gene>
    <name evidence="1" type="primary">ytpB</name>
    <name evidence="1" type="ORF">MOMUL_23070</name>
</gene>
<keyword evidence="2" id="KW-1185">Reference proteome</keyword>
<protein>
    <submittedName>
        <fullName evidence="1">Tetraprenyl-beta-curcumene synthase</fullName>
        <ecNumber evidence="1">4.2.3.130</ecNumber>
    </submittedName>
</protein>
<evidence type="ECO:0000313" key="2">
    <source>
        <dbReference type="Proteomes" id="UP000075670"/>
    </source>
</evidence>
<keyword evidence="1" id="KW-0456">Lyase</keyword>
<dbReference type="EMBL" id="LTBC01000011">
    <property type="protein sequence ID" value="KYH31398.1"/>
    <property type="molecule type" value="Genomic_DNA"/>
</dbReference>
<evidence type="ECO:0000313" key="1">
    <source>
        <dbReference type="EMBL" id="KYH31398.1"/>
    </source>
</evidence>
<dbReference type="AlphaFoldDB" id="A0A151AUT3"/>
<accession>A0A151AUT3</accession>
<reference evidence="1 2" key="1">
    <citation type="submission" date="2016-02" db="EMBL/GenBank/DDBJ databases">
        <title>Genome sequence of Moorella mulderi DSM 14980.</title>
        <authorList>
            <person name="Poehlein A."/>
            <person name="Daniel R."/>
        </authorList>
    </citation>
    <scope>NUCLEOTIDE SEQUENCE [LARGE SCALE GENOMIC DNA]</scope>
    <source>
        <strain evidence="1 2">DSM 14980</strain>
    </source>
</reference>
<dbReference type="RefSeq" id="WP_062285017.1">
    <property type="nucleotide sequence ID" value="NZ_LTBC01000011.1"/>
</dbReference>
<organism evidence="1 2">
    <name type="scientific">Moorella mulderi DSM 14980</name>
    <dbReference type="NCBI Taxonomy" id="1122241"/>
    <lineage>
        <taxon>Bacteria</taxon>
        <taxon>Bacillati</taxon>
        <taxon>Bacillota</taxon>
        <taxon>Clostridia</taxon>
        <taxon>Neomoorellales</taxon>
        <taxon>Neomoorellaceae</taxon>
        <taxon>Neomoorella</taxon>
    </lineage>
</organism>
<dbReference type="EC" id="4.2.3.130" evidence="1"/>
<name>A0A151AUT3_9FIRM</name>
<dbReference type="OrthoDB" id="2371262at2"/>
<comment type="caution">
    <text evidence="1">The sequence shown here is derived from an EMBL/GenBank/DDBJ whole genome shotgun (WGS) entry which is preliminary data.</text>
</comment>
<dbReference type="GO" id="GO:0016829">
    <property type="term" value="F:lyase activity"/>
    <property type="evidence" value="ECO:0007669"/>
    <property type="project" value="UniProtKB-KW"/>
</dbReference>